<feature type="domain" description="BHLH" evidence="9">
    <location>
        <begin position="38"/>
        <end position="91"/>
    </location>
</feature>
<accession>A0A9Q1BEW2</accession>
<dbReference type="GO" id="GO:0003700">
    <property type="term" value="F:DNA-binding transcription factor activity"/>
    <property type="evidence" value="ECO:0007669"/>
    <property type="project" value="InterPro"/>
</dbReference>
<keyword evidence="10" id="KW-0675">Receptor</keyword>
<evidence type="ECO:0000256" key="4">
    <source>
        <dbReference type="ARBA" id="ARBA00023125"/>
    </source>
</evidence>
<evidence type="ECO:0000313" key="10">
    <source>
        <dbReference type="EMBL" id="KAJ8024065.1"/>
    </source>
</evidence>
<evidence type="ECO:0000256" key="6">
    <source>
        <dbReference type="ARBA" id="ARBA00023242"/>
    </source>
</evidence>
<dbReference type="OrthoDB" id="71302at2759"/>
<dbReference type="GO" id="GO:0005634">
    <property type="term" value="C:nucleus"/>
    <property type="evidence" value="ECO:0007669"/>
    <property type="project" value="UniProtKB-SubCell"/>
</dbReference>
<dbReference type="InterPro" id="IPR011598">
    <property type="entry name" value="bHLH_dom"/>
</dbReference>
<reference evidence="10" key="1">
    <citation type="submission" date="2021-10" db="EMBL/GenBank/DDBJ databases">
        <title>Tropical sea cucumber genome reveals ecological adaptation and Cuvierian tubules defense mechanism.</title>
        <authorList>
            <person name="Chen T."/>
        </authorList>
    </citation>
    <scope>NUCLEOTIDE SEQUENCE</scope>
    <source>
        <strain evidence="10">Nanhai2018</strain>
        <tissue evidence="10">Muscle</tissue>
    </source>
</reference>
<dbReference type="SUPFAM" id="SSF55785">
    <property type="entry name" value="PYP-like sensor domain (PAS domain)"/>
    <property type="match status" value="2"/>
</dbReference>
<dbReference type="InterPro" id="IPR000014">
    <property type="entry name" value="PAS"/>
</dbReference>
<dbReference type="Gene3D" id="4.10.280.10">
    <property type="entry name" value="Helix-loop-helix DNA-binding domain"/>
    <property type="match status" value="1"/>
</dbReference>
<keyword evidence="11" id="KW-1185">Reference proteome</keyword>
<evidence type="ECO:0000256" key="3">
    <source>
        <dbReference type="ARBA" id="ARBA00023015"/>
    </source>
</evidence>
<evidence type="ECO:0000256" key="1">
    <source>
        <dbReference type="ARBA" id="ARBA00004123"/>
    </source>
</evidence>
<dbReference type="SUPFAM" id="SSF47459">
    <property type="entry name" value="HLH, helix-loop-helix DNA-binding domain"/>
    <property type="match status" value="1"/>
</dbReference>
<keyword evidence="4" id="KW-0238">DNA-binding</keyword>
<feature type="region of interest" description="Disordered" evidence="7">
    <location>
        <begin position="1"/>
        <end position="49"/>
    </location>
</feature>
<sequence length="414" mass="46813">MNKRKYSVGTCESGGEDSDEGSSITIHSEEDGPAGKKMSKQNHSAIEKKRREKMNTYIQELSSMIPTCNAMKSKLDKLTILRMAVQHMKTIRGCPSSYREANYKPSFLSADELKSLILESAEGFLIVVSCDRGRMLYVSESVINTLCVSREHLIGQSLFDILHPKDMAKVKEQLSSSDLTPRERFIDTKTGLPVKSEVVPVMPQLSSGSRRSFFCRMRQYSKENVIKTEEQPTFKKKPKIIPDRKKYATIQCTGYLKSWPLSQIGVEYDNERDGDTEGCTLSCLIAIAKATQDIHQIQGQPGNGDPSLYQFVSRQAMDGKFTYIDQRATAILGYLPQELLGTSCYEYIHVADIKQMAENHYEVHSRVEGQLLRRICHPKNILDDSHGVNACCWSEDVMECSFVSCRIYKTEPSH</sequence>
<dbReference type="InterPro" id="IPR050933">
    <property type="entry name" value="Circadian_TF"/>
</dbReference>
<dbReference type="InterPro" id="IPR035965">
    <property type="entry name" value="PAS-like_dom_sf"/>
</dbReference>
<dbReference type="PANTHER" id="PTHR23042">
    <property type="entry name" value="CIRCADIAN PROTEIN CLOCK/ARNT/BMAL/PAS"/>
    <property type="match status" value="1"/>
</dbReference>
<proteinExistence type="predicted"/>
<comment type="caution">
    <text evidence="10">The sequence shown here is derived from an EMBL/GenBank/DDBJ whole genome shotgun (WGS) entry which is preliminary data.</text>
</comment>
<dbReference type="EMBL" id="JAIZAY010000019">
    <property type="protein sequence ID" value="KAJ8024065.1"/>
    <property type="molecule type" value="Genomic_DNA"/>
</dbReference>
<dbReference type="InterPro" id="IPR036638">
    <property type="entry name" value="HLH_DNA-bd_sf"/>
</dbReference>
<dbReference type="GO" id="GO:0005667">
    <property type="term" value="C:transcription regulator complex"/>
    <property type="evidence" value="ECO:0007669"/>
    <property type="project" value="InterPro"/>
</dbReference>
<dbReference type="SMART" id="SM00353">
    <property type="entry name" value="HLH"/>
    <property type="match status" value="1"/>
</dbReference>
<dbReference type="InterPro" id="IPR001067">
    <property type="entry name" value="Nuc_translocat"/>
</dbReference>
<gene>
    <name evidence="10" type="ORF">HOLleu_36688</name>
</gene>
<dbReference type="CDD" id="cd11437">
    <property type="entry name" value="bHLH-PAS_ARNT_like"/>
    <property type="match status" value="1"/>
</dbReference>
<evidence type="ECO:0000259" key="8">
    <source>
        <dbReference type="PROSITE" id="PS50112"/>
    </source>
</evidence>
<dbReference type="Proteomes" id="UP001152320">
    <property type="component" value="Chromosome 19"/>
</dbReference>
<keyword evidence="2" id="KW-0677">Repeat</keyword>
<protein>
    <submittedName>
        <fullName evidence="10">Aryl hydrocarbon receptor nuclear translocator-like protein 1</fullName>
    </submittedName>
</protein>
<dbReference type="Pfam" id="PF14598">
    <property type="entry name" value="PAS_11"/>
    <property type="match status" value="1"/>
</dbReference>
<dbReference type="InterPro" id="IPR013767">
    <property type="entry name" value="PAS_fold"/>
</dbReference>
<dbReference type="PROSITE" id="PS50112">
    <property type="entry name" value="PAS"/>
    <property type="match status" value="2"/>
</dbReference>
<keyword evidence="6" id="KW-0539">Nucleus</keyword>
<organism evidence="10 11">
    <name type="scientific">Holothuria leucospilota</name>
    <name type="common">Black long sea cucumber</name>
    <name type="synonym">Mertensiothuria leucospilota</name>
    <dbReference type="NCBI Taxonomy" id="206669"/>
    <lineage>
        <taxon>Eukaryota</taxon>
        <taxon>Metazoa</taxon>
        <taxon>Echinodermata</taxon>
        <taxon>Eleutherozoa</taxon>
        <taxon>Echinozoa</taxon>
        <taxon>Holothuroidea</taxon>
        <taxon>Aspidochirotacea</taxon>
        <taxon>Aspidochirotida</taxon>
        <taxon>Holothuriidae</taxon>
        <taxon>Holothuria</taxon>
    </lineage>
</organism>
<dbReference type="SMART" id="SM00091">
    <property type="entry name" value="PAS"/>
    <property type="match status" value="2"/>
</dbReference>
<feature type="domain" description="PAS" evidence="8">
    <location>
        <begin position="110"/>
        <end position="174"/>
    </location>
</feature>
<dbReference type="GO" id="GO:0046983">
    <property type="term" value="F:protein dimerization activity"/>
    <property type="evidence" value="ECO:0007669"/>
    <property type="project" value="InterPro"/>
</dbReference>
<feature type="domain" description="PAS" evidence="8">
    <location>
        <begin position="318"/>
        <end position="370"/>
    </location>
</feature>
<dbReference type="GO" id="GO:0003677">
    <property type="term" value="F:DNA binding"/>
    <property type="evidence" value="ECO:0007669"/>
    <property type="project" value="UniProtKB-KW"/>
</dbReference>
<keyword evidence="3" id="KW-0805">Transcription regulation</keyword>
<evidence type="ECO:0000256" key="7">
    <source>
        <dbReference type="SAM" id="MobiDB-lite"/>
    </source>
</evidence>
<dbReference type="GO" id="GO:0005737">
    <property type="term" value="C:cytoplasm"/>
    <property type="evidence" value="ECO:0007669"/>
    <property type="project" value="InterPro"/>
</dbReference>
<dbReference type="CDD" id="cd00130">
    <property type="entry name" value="PAS"/>
    <property type="match status" value="2"/>
</dbReference>
<dbReference type="Pfam" id="PF00989">
    <property type="entry name" value="PAS"/>
    <property type="match status" value="1"/>
</dbReference>
<evidence type="ECO:0000256" key="2">
    <source>
        <dbReference type="ARBA" id="ARBA00022737"/>
    </source>
</evidence>
<dbReference type="AlphaFoldDB" id="A0A9Q1BEW2"/>
<evidence type="ECO:0000313" key="11">
    <source>
        <dbReference type="Proteomes" id="UP001152320"/>
    </source>
</evidence>
<evidence type="ECO:0000256" key="5">
    <source>
        <dbReference type="ARBA" id="ARBA00023163"/>
    </source>
</evidence>
<keyword evidence="5" id="KW-0804">Transcription</keyword>
<dbReference type="Pfam" id="PF00010">
    <property type="entry name" value="HLH"/>
    <property type="match status" value="1"/>
</dbReference>
<comment type="subcellular location">
    <subcellularLocation>
        <location evidence="1">Nucleus</location>
    </subcellularLocation>
</comment>
<name>A0A9Q1BEW2_HOLLE</name>
<dbReference type="PROSITE" id="PS50888">
    <property type="entry name" value="BHLH"/>
    <property type="match status" value="1"/>
</dbReference>
<dbReference type="PRINTS" id="PR00785">
    <property type="entry name" value="NCTRNSLOCATR"/>
</dbReference>
<dbReference type="Gene3D" id="3.30.450.20">
    <property type="entry name" value="PAS domain"/>
    <property type="match status" value="2"/>
</dbReference>
<evidence type="ECO:0000259" key="9">
    <source>
        <dbReference type="PROSITE" id="PS50888"/>
    </source>
</evidence>